<proteinExistence type="predicted"/>
<sequence>MGTSYSTPTIRPKDLDRWNRQGRPVLIDECRRARSPGGGRRHVETRRRYTRGDPFGGFALNGGGRRPIHPTAGNGFGTTPPWPGVYPNPLGGPDVVVGGGFGASYTDGIPVFDRPIVVERMPVFFERPRLVVEEADLDLFPGGSRFGRQDEDIHLRQPPRFMFVSPDDDDGDDHDLPPRWAHRPPPGFRFAGNTFQPRRDGRFDGGGYGGHRSTGFGTSPSRFSSDIPDDTSLESWGPVRGGRSPSPGFIFAEDGVPLRGRTSRNS</sequence>
<feature type="compositionally biased region" description="Polar residues" evidence="1">
    <location>
        <begin position="215"/>
        <end position="224"/>
    </location>
</feature>
<feature type="region of interest" description="Disordered" evidence="1">
    <location>
        <begin position="53"/>
        <end position="85"/>
    </location>
</feature>
<dbReference type="VEuPathDB" id="FungiDB:CLCR_08996"/>
<accession>A0A1C1CTJ2</accession>
<feature type="compositionally biased region" description="Low complexity" evidence="1">
    <location>
        <begin position="237"/>
        <end position="248"/>
    </location>
</feature>
<dbReference type="OrthoDB" id="4161385at2759"/>
<protein>
    <submittedName>
        <fullName evidence="2">Uncharacterized protein</fullName>
    </submittedName>
</protein>
<name>A0A1C1CTJ2_9EURO</name>
<keyword evidence="3" id="KW-1185">Reference proteome</keyword>
<evidence type="ECO:0000313" key="3">
    <source>
        <dbReference type="Proteomes" id="UP000094526"/>
    </source>
</evidence>
<dbReference type="EMBL" id="LGRB01000009">
    <property type="protein sequence ID" value="OCT51821.1"/>
    <property type="molecule type" value="Genomic_DNA"/>
</dbReference>
<feature type="region of interest" description="Disordered" evidence="1">
    <location>
        <begin position="180"/>
        <end position="266"/>
    </location>
</feature>
<evidence type="ECO:0000256" key="1">
    <source>
        <dbReference type="SAM" id="MobiDB-lite"/>
    </source>
</evidence>
<comment type="caution">
    <text evidence="2">The sequence shown here is derived from an EMBL/GenBank/DDBJ whole genome shotgun (WGS) entry which is preliminary data.</text>
</comment>
<evidence type="ECO:0000313" key="2">
    <source>
        <dbReference type="EMBL" id="OCT51821.1"/>
    </source>
</evidence>
<reference evidence="3" key="1">
    <citation type="submission" date="2015-07" db="EMBL/GenBank/DDBJ databases">
        <authorList>
            <person name="Teixeira M.M."/>
            <person name="Souza R.C."/>
            <person name="Almeida L.G."/>
            <person name="Vicente V.A."/>
            <person name="de Hoog S."/>
            <person name="Bocca A.L."/>
            <person name="de Almeida S.R."/>
            <person name="Vasconcelos A.T."/>
            <person name="Felipe M.S."/>
        </authorList>
    </citation>
    <scope>NUCLEOTIDE SEQUENCE [LARGE SCALE GENOMIC DNA]</scope>
    <source>
        <strain evidence="3">KSF</strain>
    </source>
</reference>
<organism evidence="2 3">
    <name type="scientific">Cladophialophora carrionii</name>
    <dbReference type="NCBI Taxonomy" id="86049"/>
    <lineage>
        <taxon>Eukaryota</taxon>
        <taxon>Fungi</taxon>
        <taxon>Dikarya</taxon>
        <taxon>Ascomycota</taxon>
        <taxon>Pezizomycotina</taxon>
        <taxon>Eurotiomycetes</taxon>
        <taxon>Chaetothyriomycetidae</taxon>
        <taxon>Chaetothyriales</taxon>
        <taxon>Herpotrichiellaceae</taxon>
        <taxon>Cladophialophora</taxon>
    </lineage>
</organism>
<gene>
    <name evidence="2" type="ORF">CLCR_08996</name>
</gene>
<dbReference type="Proteomes" id="UP000094526">
    <property type="component" value="Unassembled WGS sequence"/>
</dbReference>
<dbReference type="AlphaFoldDB" id="A0A1C1CTJ2"/>